<dbReference type="AlphaFoldDB" id="A0A858RHL7"/>
<gene>
    <name evidence="3" type="ORF">HHL09_09830</name>
</gene>
<evidence type="ECO:0000259" key="2">
    <source>
        <dbReference type="Pfam" id="PF17728"/>
    </source>
</evidence>
<evidence type="ECO:0000313" key="3">
    <source>
        <dbReference type="EMBL" id="QJE96071.1"/>
    </source>
</evidence>
<keyword evidence="3" id="KW-0255">Endonuclease</keyword>
<dbReference type="Pfam" id="PF06616">
    <property type="entry name" value="BsuBI_PstI_RE"/>
    <property type="match status" value="1"/>
</dbReference>
<keyword evidence="3" id="KW-0540">Nuclease</keyword>
<dbReference type="EMBL" id="CP051774">
    <property type="protein sequence ID" value="QJE96071.1"/>
    <property type="molecule type" value="Genomic_DNA"/>
</dbReference>
<dbReference type="GO" id="GO:0009036">
    <property type="term" value="F:type II site-specific deoxyribonuclease activity"/>
    <property type="evidence" value="ECO:0007669"/>
    <property type="project" value="InterPro"/>
</dbReference>
<evidence type="ECO:0000259" key="1">
    <source>
        <dbReference type="Pfam" id="PF06616"/>
    </source>
</evidence>
<dbReference type="InterPro" id="IPR041454">
    <property type="entry name" value="BsuBI/PstI_N"/>
</dbReference>
<dbReference type="GO" id="GO:0003677">
    <property type="term" value="F:DNA binding"/>
    <property type="evidence" value="ECO:0007669"/>
    <property type="project" value="InterPro"/>
</dbReference>
<feature type="domain" description="BsuBI/PstI restriction endonuclease" evidence="1">
    <location>
        <begin position="164"/>
        <end position="317"/>
    </location>
</feature>
<proteinExistence type="predicted"/>
<dbReference type="Proteomes" id="UP000501812">
    <property type="component" value="Chromosome"/>
</dbReference>
<dbReference type="InterPro" id="IPR041962">
    <property type="entry name" value="BsuBI/PstI_N_sf"/>
</dbReference>
<dbReference type="KEGG" id="luo:HHL09_09830"/>
<dbReference type="Pfam" id="PF17728">
    <property type="entry name" value="BsuBI_PstI_RE_N"/>
    <property type="match status" value="1"/>
</dbReference>
<sequence length="331" mass="36472">MATDKPNRKAGAGKRRLAEAIEVLTELQFAPKQRNETAAYTLLALLDLQPDVPWAEAQAPLRGITPVIGFVATAYGVRYAPNTRETIRDDAVKFFVEEGLLLRNPDDPNRPTNSGRTVYQIEPTALALLRKFGTPGWQSALQQYLASRESLKHEIVRKRNLARVPVTLPDGSKVALSPGGQNPLIKAVIEHFCPIFAPGGVVIYIGDTENKFVHLESAGLVALGVTLDSAAKIPDVIVHYTAKNWLLLIEAVTSAGPVDGKRRKELKDLFAGCKAGLVFVTAFENRRTMQSFVSRIAWESEVWISEDPEHMIHFNGERFLGPYPDVTPGPK</sequence>
<dbReference type="Gene3D" id="3.40.1350.80">
    <property type="match status" value="1"/>
</dbReference>
<dbReference type="InterPro" id="IPR009528">
    <property type="entry name" value="Restrct_endonuc_II_BsuBI_C"/>
</dbReference>
<dbReference type="InterPro" id="IPR041963">
    <property type="entry name" value="BsuBI/PstI_C_sf"/>
</dbReference>
<dbReference type="REBASE" id="394140">
    <property type="entry name" value="LspG111ORF9835P"/>
</dbReference>
<dbReference type="GO" id="GO:0000287">
    <property type="term" value="F:magnesium ion binding"/>
    <property type="evidence" value="ECO:0007669"/>
    <property type="project" value="InterPro"/>
</dbReference>
<keyword evidence="4" id="KW-1185">Reference proteome</keyword>
<reference evidence="3 4" key="1">
    <citation type="submission" date="2020-04" db="EMBL/GenBank/DDBJ databases">
        <title>Luteolibacter sp. G-1-1-1 isolated from soil.</title>
        <authorList>
            <person name="Dahal R.H."/>
        </authorList>
    </citation>
    <scope>NUCLEOTIDE SEQUENCE [LARGE SCALE GENOMIC DNA]</scope>
    <source>
        <strain evidence="3 4">G-1-1-1</strain>
    </source>
</reference>
<dbReference type="GO" id="GO:0009307">
    <property type="term" value="P:DNA restriction-modification system"/>
    <property type="evidence" value="ECO:0007669"/>
    <property type="project" value="InterPro"/>
</dbReference>
<feature type="domain" description="BsuBI/PstI restriction endonuclease HTH" evidence="2">
    <location>
        <begin position="15"/>
        <end position="152"/>
    </location>
</feature>
<evidence type="ECO:0000313" key="4">
    <source>
        <dbReference type="Proteomes" id="UP000501812"/>
    </source>
</evidence>
<keyword evidence="3" id="KW-0378">Hydrolase</keyword>
<accession>A0A858RHL7</accession>
<organism evidence="3 4">
    <name type="scientific">Luteolibacter luteus</name>
    <dbReference type="NCBI Taxonomy" id="2728835"/>
    <lineage>
        <taxon>Bacteria</taxon>
        <taxon>Pseudomonadati</taxon>
        <taxon>Verrucomicrobiota</taxon>
        <taxon>Verrucomicrobiia</taxon>
        <taxon>Verrucomicrobiales</taxon>
        <taxon>Verrucomicrobiaceae</taxon>
        <taxon>Luteolibacter</taxon>
    </lineage>
</organism>
<dbReference type="Gene3D" id="1.10.10.1820">
    <property type="entry name" value="BsuBI/PstI restriction endonuclease-like"/>
    <property type="match status" value="1"/>
</dbReference>
<name>A0A858RHL7_9BACT</name>
<protein>
    <submittedName>
        <fullName evidence="3">Restriction endonuclease</fullName>
    </submittedName>
</protein>
<dbReference type="RefSeq" id="WP_169454446.1">
    <property type="nucleotide sequence ID" value="NZ_CP051774.1"/>
</dbReference>